<dbReference type="Proteomes" id="UP000294847">
    <property type="component" value="Chromosome 5"/>
</dbReference>
<feature type="chain" id="PRO_5043758633" evidence="2">
    <location>
        <begin position="20"/>
        <end position="154"/>
    </location>
</feature>
<evidence type="ECO:0000256" key="2">
    <source>
        <dbReference type="SAM" id="SignalP"/>
    </source>
</evidence>
<feature type="signal peptide" evidence="2">
    <location>
        <begin position="1"/>
        <end position="19"/>
    </location>
</feature>
<proteinExistence type="predicted"/>
<dbReference type="EMBL" id="CP034208">
    <property type="protein sequence ID" value="QBZ62282.1"/>
    <property type="molecule type" value="Genomic_DNA"/>
</dbReference>
<feature type="compositionally biased region" description="Polar residues" evidence="1">
    <location>
        <begin position="35"/>
        <end position="50"/>
    </location>
</feature>
<dbReference type="Gene3D" id="3.30.160.60">
    <property type="entry name" value="Classic Zinc Finger"/>
    <property type="match status" value="1"/>
</dbReference>
<organism evidence="3 4">
    <name type="scientific">Pyricularia oryzae</name>
    <name type="common">Rice blast fungus</name>
    <name type="synonym">Magnaporthe oryzae</name>
    <dbReference type="NCBI Taxonomy" id="318829"/>
    <lineage>
        <taxon>Eukaryota</taxon>
        <taxon>Fungi</taxon>
        <taxon>Dikarya</taxon>
        <taxon>Ascomycota</taxon>
        <taxon>Pezizomycotina</taxon>
        <taxon>Sordariomycetes</taxon>
        <taxon>Sordariomycetidae</taxon>
        <taxon>Magnaporthales</taxon>
        <taxon>Pyriculariaceae</taxon>
        <taxon>Pyricularia</taxon>
    </lineage>
</organism>
<dbReference type="AlphaFoldDB" id="A0A4P7NJU0"/>
<feature type="compositionally biased region" description="Basic and acidic residues" evidence="1">
    <location>
        <begin position="69"/>
        <end position="83"/>
    </location>
</feature>
<evidence type="ECO:0000256" key="1">
    <source>
        <dbReference type="SAM" id="MobiDB-lite"/>
    </source>
</evidence>
<accession>A0A4P7NJU0</accession>
<name>A0A4P7NJU0_PYROR</name>
<dbReference type="VEuPathDB" id="FungiDB:M_BR32_EuGene_00027721"/>
<protein>
    <submittedName>
        <fullName evidence="3">Uncharacterized protein</fullName>
    </submittedName>
</protein>
<reference evidence="3 4" key="1">
    <citation type="journal article" date="2019" name="Mol. Biol. Evol.">
        <title>Blast fungal genomes show frequent chromosomal changes, gene gains and losses, and effector gene turnover.</title>
        <authorList>
            <person name="Gomez Luciano L.B."/>
            <person name="Jason Tsai I."/>
            <person name="Chuma I."/>
            <person name="Tosa Y."/>
            <person name="Chen Y.H."/>
            <person name="Li J.Y."/>
            <person name="Li M.Y."/>
            <person name="Jade Lu M.Y."/>
            <person name="Nakayashiki H."/>
            <person name="Li W.H."/>
        </authorList>
    </citation>
    <scope>NUCLEOTIDE SEQUENCE [LARGE SCALE GENOMIC DNA]</scope>
    <source>
        <strain evidence="3">MZ5-1-6</strain>
    </source>
</reference>
<evidence type="ECO:0000313" key="3">
    <source>
        <dbReference type="EMBL" id="QBZ62282.1"/>
    </source>
</evidence>
<gene>
    <name evidence="3" type="ORF">PoMZ_11160</name>
</gene>
<evidence type="ECO:0000313" key="4">
    <source>
        <dbReference type="Proteomes" id="UP000294847"/>
    </source>
</evidence>
<feature type="region of interest" description="Disordered" evidence="1">
    <location>
        <begin position="24"/>
        <end position="83"/>
    </location>
</feature>
<keyword evidence="2" id="KW-0732">Signal</keyword>
<sequence>MQILRIAQLMALLATCASALPTSTGSRVYSRDVDQTQGGFSGSPITNSPDSVAETGRLEARSGGSSSTETEKERKKRIKAEQNARIRQEEINRKPYQCPYCSDPTVFSHSDALGRHIYTIHRGMPIYNAKDPRKTAIPYNPPGRSTSIFGSEPF</sequence>